<name>S0ANU9_FERAC</name>
<dbReference type="GeneID" id="16024759"/>
<dbReference type="EMBL" id="CP004145">
    <property type="protein sequence ID" value="AGO60586.1"/>
    <property type="molecule type" value="Genomic_DNA"/>
</dbReference>
<reference evidence="1 2" key="1">
    <citation type="journal article" date="2007" name="Proc. Natl. Acad. Sci. U.S.A.">
        <title>Genome dynamics in a natural archaeal population.</title>
        <authorList>
            <person name="Allen E.E."/>
            <person name="Tyson G.W."/>
            <person name="Whitaker R.J."/>
            <person name="Detter J.C."/>
            <person name="Richardson P.M."/>
            <person name="Banfield J.F."/>
        </authorList>
    </citation>
    <scope>NUCLEOTIDE SEQUENCE [LARGE SCALE GENOMIC DNA]</scope>
    <source>
        <strain evidence="2">fer1</strain>
    </source>
</reference>
<gene>
    <name evidence="1" type="ORF">FACI_IFERC00001G0606</name>
</gene>
<dbReference type="Proteomes" id="UP000014660">
    <property type="component" value="Chromosome"/>
</dbReference>
<dbReference type="HOGENOM" id="CLU_194227_0_0_2"/>
<dbReference type="RefSeq" id="WP_009886633.1">
    <property type="nucleotide sequence ID" value="NC_021592.1"/>
</dbReference>
<evidence type="ECO:0000313" key="1">
    <source>
        <dbReference type="EMBL" id="AGO60586.1"/>
    </source>
</evidence>
<dbReference type="KEGG" id="fac:FACI_IFERC01G0606"/>
<keyword evidence="2" id="KW-1185">Reference proteome</keyword>
<sequence>MNKVVSIRLSEDMLNTINKLIAFKIVNSRTDAINYIMEHGINNVNNVIKKKEKTQELLEKYLKEGLPELPAGLSEKSILERE</sequence>
<accession>S0ANU9</accession>
<evidence type="ECO:0000313" key="2">
    <source>
        <dbReference type="Proteomes" id="UP000014660"/>
    </source>
</evidence>
<dbReference type="AlphaFoldDB" id="S0ANU9"/>
<organism evidence="1 2">
    <name type="scientific">Ferroplasma acidarmanus Fer1</name>
    <dbReference type="NCBI Taxonomy" id="333146"/>
    <lineage>
        <taxon>Archaea</taxon>
        <taxon>Methanobacteriati</taxon>
        <taxon>Thermoplasmatota</taxon>
        <taxon>Thermoplasmata</taxon>
        <taxon>Thermoplasmatales</taxon>
        <taxon>Ferroplasmaceae</taxon>
        <taxon>Ferroplasma</taxon>
    </lineage>
</organism>
<protein>
    <submittedName>
        <fullName evidence="1">Uncharacterized protein</fullName>
    </submittedName>
</protein>
<proteinExistence type="predicted"/>